<feature type="transmembrane region" description="Helical" evidence="2">
    <location>
        <begin position="538"/>
        <end position="559"/>
    </location>
</feature>
<accession>A0A9P3M0R9</accession>
<feature type="compositionally biased region" description="Acidic residues" evidence="1">
    <location>
        <begin position="1819"/>
        <end position="1840"/>
    </location>
</feature>
<feature type="compositionally biased region" description="Polar residues" evidence="1">
    <location>
        <begin position="2167"/>
        <end position="2188"/>
    </location>
</feature>
<feature type="compositionally biased region" description="Low complexity" evidence="1">
    <location>
        <begin position="741"/>
        <end position="750"/>
    </location>
</feature>
<keyword evidence="2" id="KW-1133">Transmembrane helix</keyword>
<evidence type="ECO:0000256" key="1">
    <source>
        <dbReference type="SAM" id="MobiDB-lite"/>
    </source>
</evidence>
<feature type="compositionally biased region" description="Polar residues" evidence="1">
    <location>
        <begin position="1052"/>
        <end position="1066"/>
    </location>
</feature>
<evidence type="ECO:0000313" key="5">
    <source>
        <dbReference type="Proteomes" id="UP000827284"/>
    </source>
</evidence>
<gene>
    <name evidence="4" type="ORF">EMPS_09619</name>
</gene>
<feature type="compositionally biased region" description="Polar residues" evidence="1">
    <location>
        <begin position="2043"/>
        <end position="2054"/>
    </location>
</feature>
<reference evidence="4" key="2">
    <citation type="journal article" date="2022" name="Microbiol. Resour. Announc.">
        <title>Whole-Genome Sequence of Entomortierella parvispora E1425, a Mucoromycotan Fungus Associated with Burkholderiaceae-Related Endosymbiotic Bacteria.</title>
        <authorList>
            <person name="Herlambang A."/>
            <person name="Guo Y."/>
            <person name="Takashima Y."/>
            <person name="Narisawa K."/>
            <person name="Ohta H."/>
            <person name="Nishizawa T."/>
        </authorList>
    </citation>
    <scope>NUCLEOTIDE SEQUENCE</scope>
    <source>
        <strain evidence="4">E1425</strain>
    </source>
</reference>
<feature type="compositionally biased region" description="Polar residues" evidence="1">
    <location>
        <begin position="925"/>
        <end position="948"/>
    </location>
</feature>
<dbReference type="Proteomes" id="UP000827284">
    <property type="component" value="Unassembled WGS sequence"/>
</dbReference>
<feature type="chain" id="PRO_5040292892" evidence="3">
    <location>
        <begin position="22"/>
        <end position="2427"/>
    </location>
</feature>
<feature type="region of interest" description="Disordered" evidence="1">
    <location>
        <begin position="778"/>
        <end position="833"/>
    </location>
</feature>
<keyword evidence="2" id="KW-0472">Membrane</keyword>
<feature type="compositionally biased region" description="Acidic residues" evidence="1">
    <location>
        <begin position="1775"/>
        <end position="1787"/>
    </location>
</feature>
<name>A0A9P3M0R9_9FUNG</name>
<proteinExistence type="predicted"/>
<keyword evidence="5" id="KW-1185">Reference proteome</keyword>
<feature type="region of interest" description="Disordered" evidence="1">
    <location>
        <begin position="1712"/>
        <end position="1742"/>
    </location>
</feature>
<feature type="region of interest" description="Disordered" evidence="1">
    <location>
        <begin position="1883"/>
        <end position="1906"/>
    </location>
</feature>
<feature type="region of interest" description="Disordered" evidence="1">
    <location>
        <begin position="1244"/>
        <end position="1265"/>
    </location>
</feature>
<feature type="compositionally biased region" description="Acidic residues" evidence="1">
    <location>
        <begin position="798"/>
        <end position="808"/>
    </location>
</feature>
<feature type="compositionally biased region" description="Polar residues" evidence="1">
    <location>
        <begin position="1664"/>
        <end position="1673"/>
    </location>
</feature>
<evidence type="ECO:0000313" key="4">
    <source>
        <dbReference type="EMBL" id="GJJ77260.1"/>
    </source>
</evidence>
<keyword evidence="3" id="KW-0732">Signal</keyword>
<feature type="compositionally biased region" description="Polar residues" evidence="1">
    <location>
        <begin position="2107"/>
        <end position="2122"/>
    </location>
</feature>
<feature type="region of interest" description="Disordered" evidence="1">
    <location>
        <begin position="726"/>
        <end position="750"/>
    </location>
</feature>
<keyword evidence="2" id="KW-0812">Transmembrane</keyword>
<feature type="region of interest" description="Disordered" evidence="1">
    <location>
        <begin position="1762"/>
        <end position="1849"/>
    </location>
</feature>
<dbReference type="EMBL" id="BQFW01000013">
    <property type="protein sequence ID" value="GJJ77260.1"/>
    <property type="molecule type" value="Genomic_DNA"/>
</dbReference>
<feature type="compositionally biased region" description="Basic and acidic residues" evidence="1">
    <location>
        <begin position="809"/>
        <end position="820"/>
    </location>
</feature>
<organism evidence="4 5">
    <name type="scientific">Entomortierella parvispora</name>
    <dbReference type="NCBI Taxonomy" id="205924"/>
    <lineage>
        <taxon>Eukaryota</taxon>
        <taxon>Fungi</taxon>
        <taxon>Fungi incertae sedis</taxon>
        <taxon>Mucoromycota</taxon>
        <taxon>Mortierellomycotina</taxon>
        <taxon>Mortierellomycetes</taxon>
        <taxon>Mortierellales</taxon>
        <taxon>Mortierellaceae</taxon>
        <taxon>Entomortierella</taxon>
    </lineage>
</organism>
<feature type="region of interest" description="Disordered" evidence="1">
    <location>
        <begin position="2034"/>
        <end position="2068"/>
    </location>
</feature>
<feature type="region of interest" description="Disordered" evidence="1">
    <location>
        <begin position="2402"/>
        <end position="2427"/>
    </location>
</feature>
<feature type="region of interest" description="Disordered" evidence="1">
    <location>
        <begin position="925"/>
        <end position="949"/>
    </location>
</feature>
<sequence>MTAFIIKISAAILAFTCAIHAAPLDRRCAGSECSQSLSSGNVNLGSTTNISPITQVTPITRYQPIVQSFAPIVESENNCAEESLPSSMVDPMLYPDRRFYPNSMYGHGMYSGDDRFRFNVNRVGELSRLRFMNRMGYLNHGDLGGLDSYAVGTRNLNAIGTPVINNSGIISKRTLMTPECVPSEFNSCEQSLPVSSTDMGSLVTALPSDVVLPNTVYQGHVQSKEAEIAAAPVQHSTLRQSNVNLGSHTMILPITKVVPSTVYQPEVNQKATVVEMAPQQDQSLGRSSVSLGSTVTIRPTTTVEPLTIFQPKIQSLPFIIHDEACQEEPSSDVDYMDIYSGSPEMSTSVHSEISIDRQSDGICLSALEARVEEGCQGLSLKIQINREKLWELYLEIIALDGPFPRGQRRALWAEMDSADMIPLDRITVIESADILPPVSLDSGPTIWIDNEQLDPVRLDSEATRSARKGLCSVVITVLSYISNQAFRCSKFAGTNLLLGLIPVAGPIICALLFYLRVHRRIKSLEIGRPAQAALINKAWWHMVKQFLIALFFPVAGAVYNRAMQWNHASYEKAEELVLDHRNANLEFISFRNEVFNWTAQQRGEGAATPEPSPSQEFITIEIPDGDDLQQDDLVPSSVFSERGDAEVTRGIQAWVESQVHFLSLPGLSKVLGQDAVGSASHVFPQEVAPITLQGSDPSVLNSMTSKVIAPPQQSSSTICCRRPLIFDSPTMDPASGPDPTSGSVLNSSLDSSLGGGSVVNAVAEGCRPLQEMGSSLNAQILGGDGAGQGVASSCVDEHDTDESSDDEQSEPRRDKGKGRAVDPPPSPTPSEELFMLADPSAAGPSSLGANRAANNPGLLPAAPATVVDYGDPRGYSYPLGSLLTPAMAEMESQRKEFPYSALQGTVRSPLDKLISVFNRLSELTPSTSSTAESLPGSQPRSSPCSSTPRAAIHEEIKLEEARRCLLEEILESREIDGADPSFSNVFAQFDSLRPTGDEVRASSQDATQGQVQVGPQDQLIVDGSSCIPGCHSEHCDPTTGPNDHRLTPDLAQPTTLGASASCSSTNGHHPHGPHPTGLPHPPPGRMYVYIRMTDSYAAVPAPRNRAMAREQAAQTQRYRFFQDEAQSLRKYKGTHLDYRGIDFEEEDREVAQAEYQRYLASLPQPPRFYIDSTPEGTVAASSNRTLNNASSQWDFNSEDQAMADRNEQLYHSLHTPPPRNFFRRTKRSISVLWKSTLHVLKIKKKKGPTGGNPVQQETETEAALSSTTTLVCSEALDALPGRMAMEATTASLGVEGMQEISSLQERLPSPTMPSLVLPAPPVSLDESQSSSSSQPHYSLPTLPSLVLTAPFVPPEENRPGLHQNQVAAQLLAPLDIPPPYAEIDPTRVWAARSSEDIDASRPPTYAYVVPAVRRNRLGVPRARRLPAHTPVTPIRAHIRDRRTSGAILLSAPSTPARPLVQDRQEMENLVTAPFVRRRSLQHGPFHQGPSRFRQARHRQRVPIVDTDSMAKVPSHSSIVRRPAFRIASTSSSSNAATIRRPLIDLIPSRTPSRITSEIRHGQSISSGASRLNATSSWRPLIDLIPTRTSSNIANEARRSAAMTHRPLIDLIPTHGSHNTVNEPHPTAARPNVVATQRPLVGPALAQASHSVANATHPAAAQFHSSSAFRSNETTADRPSVGPAHTQHTQHTHNAARETHPLVDQLCFNITGPSNEASSTSEGNFARPLVPSDTNISPEVIPTRNRPLSAYSFATAGRYHYSSSQVSINSDNNELEHEEEDSEKDDGEGNQSNHQGNNGDNSGDSEEDRDDDENAKADTETDVDDEEKDEDTDDTGDDDSSDSDHGDAHRGGEWGYCEALSSYHDRPDMHNLGVNNYELELPEPPRVLRVTNPDPISDAETPDSAASDDGVARAWQQRHARPSSPTLLLCAPFTPTEDDSFQRTCHRRRGRTPLPDQAVLNSFESWIAQSNEDEAIRPPYLGFASCPVPPTIYPSREDAARKIHSRCLGSNSQRSNLSRPPLVAESVPEIVPERAHRTRPMNPVSASTNNYSQRAFTEPVDSAPADKDVTEAERRVIEKQQWRRAQDELWASFGLTYYHNSDGEADTGESNIAESSSPSNQEQARAAVSNDAQGREAERVDISPGVAPNGHQWLLESLESLSSSSSSGYTSSQLQVNPQVPAMSTSTGPVRSDGRPWSASAAQALQAASQIYPIQHLDQEGNSSSSEFNEEQFRYITNRQRQLQTAQALIFMVKKDMTQSQCGRATTPGQSSSSSSSTARGQVHLETVAGLTAAVGSMEIDNPFVNVAPPVPAQVTPLTNFQTLDSPHTLGLEQVSGPHTVSPIEALVSTPSDQQMNTEYLTFQLNNVVMAEAERAYFGRADQQNGVQTDGVVRALTFASAYQEPVDSEHGLPEIPLQRSSHSKEQRK</sequence>
<feature type="transmembrane region" description="Helical" evidence="2">
    <location>
        <begin position="496"/>
        <end position="517"/>
    </location>
</feature>
<feature type="compositionally biased region" description="Basic and acidic residues" evidence="1">
    <location>
        <begin position="1037"/>
        <end position="1047"/>
    </location>
</feature>
<feature type="compositionally biased region" description="Acidic residues" evidence="1">
    <location>
        <begin position="1802"/>
        <end position="1812"/>
    </location>
</feature>
<feature type="region of interest" description="Disordered" evidence="1">
    <location>
        <begin position="1037"/>
        <end position="1080"/>
    </location>
</feature>
<feature type="compositionally biased region" description="Polar residues" evidence="1">
    <location>
        <begin position="2260"/>
        <end position="2269"/>
    </location>
</feature>
<reference evidence="4" key="1">
    <citation type="submission" date="2021-11" db="EMBL/GenBank/DDBJ databases">
        <authorList>
            <person name="Herlambang A."/>
            <person name="Guo Y."/>
            <person name="Takashima Y."/>
            <person name="Nishizawa T."/>
        </authorList>
    </citation>
    <scope>NUCLEOTIDE SEQUENCE</scope>
    <source>
        <strain evidence="4">E1425</strain>
    </source>
</reference>
<feature type="region of interest" description="Disordered" evidence="1">
    <location>
        <begin position="2260"/>
        <end position="2280"/>
    </location>
</feature>
<feature type="compositionally biased region" description="Polar residues" evidence="1">
    <location>
        <begin position="1712"/>
        <end position="1722"/>
    </location>
</feature>
<comment type="caution">
    <text evidence="4">The sequence shown here is derived from an EMBL/GenBank/DDBJ whole genome shotgun (WGS) entry which is preliminary data.</text>
</comment>
<evidence type="ECO:0000256" key="3">
    <source>
        <dbReference type="SAM" id="SignalP"/>
    </source>
</evidence>
<feature type="signal peptide" evidence="3">
    <location>
        <begin position="1"/>
        <end position="21"/>
    </location>
</feature>
<feature type="region of interest" description="Disordered" evidence="1">
    <location>
        <begin position="2165"/>
        <end position="2201"/>
    </location>
</feature>
<protein>
    <submittedName>
        <fullName evidence="4">Uncharacterized protein</fullName>
    </submittedName>
</protein>
<feature type="region of interest" description="Disordered" evidence="1">
    <location>
        <begin position="1664"/>
        <end position="1694"/>
    </location>
</feature>
<feature type="region of interest" description="Disordered" evidence="1">
    <location>
        <begin position="2100"/>
        <end position="2147"/>
    </location>
</feature>
<dbReference type="OrthoDB" id="2377126at2759"/>
<evidence type="ECO:0000256" key="2">
    <source>
        <dbReference type="SAM" id="Phobius"/>
    </source>
</evidence>